<feature type="transmembrane region" description="Helical" evidence="1">
    <location>
        <begin position="20"/>
        <end position="39"/>
    </location>
</feature>
<keyword evidence="1" id="KW-0472">Membrane</keyword>
<organism evidence="2 3">
    <name type="scientific">Naegleria lovaniensis</name>
    <name type="common">Amoeba</name>
    <dbReference type="NCBI Taxonomy" id="51637"/>
    <lineage>
        <taxon>Eukaryota</taxon>
        <taxon>Discoba</taxon>
        <taxon>Heterolobosea</taxon>
        <taxon>Tetramitia</taxon>
        <taxon>Eutetramitia</taxon>
        <taxon>Vahlkampfiidae</taxon>
        <taxon>Naegleria</taxon>
    </lineage>
</organism>
<dbReference type="GeneID" id="68098920"/>
<evidence type="ECO:0000256" key="1">
    <source>
        <dbReference type="SAM" id="Phobius"/>
    </source>
</evidence>
<feature type="transmembrane region" description="Helical" evidence="1">
    <location>
        <begin position="138"/>
        <end position="159"/>
    </location>
</feature>
<reference evidence="2 3" key="1">
    <citation type="journal article" date="2018" name="BMC Genomics">
        <title>The genome of Naegleria lovaniensis, the basis for a comparative approach to unravel pathogenicity factors of the human pathogenic amoeba N. fowleri.</title>
        <authorList>
            <person name="Liechti N."/>
            <person name="Schurch N."/>
            <person name="Bruggmann R."/>
            <person name="Wittwer M."/>
        </authorList>
    </citation>
    <scope>NUCLEOTIDE SEQUENCE [LARGE SCALE GENOMIC DNA]</scope>
    <source>
        <strain evidence="2 3">ATCC 30569</strain>
    </source>
</reference>
<proteinExistence type="predicted"/>
<keyword evidence="3" id="KW-1185">Reference proteome</keyword>
<accession>A0AA88GN86</accession>
<dbReference type="EMBL" id="PYSW02000027">
    <property type="protein sequence ID" value="KAG2381477.1"/>
    <property type="molecule type" value="Genomic_DNA"/>
</dbReference>
<comment type="caution">
    <text evidence="2">The sequence shown here is derived from an EMBL/GenBank/DDBJ whole genome shotgun (WGS) entry which is preliminary data.</text>
</comment>
<dbReference type="AlphaFoldDB" id="A0AA88GN86"/>
<evidence type="ECO:0000313" key="3">
    <source>
        <dbReference type="Proteomes" id="UP000816034"/>
    </source>
</evidence>
<feature type="transmembrane region" description="Helical" evidence="1">
    <location>
        <begin position="82"/>
        <end position="101"/>
    </location>
</feature>
<feature type="transmembrane region" description="Helical" evidence="1">
    <location>
        <begin position="166"/>
        <end position="187"/>
    </location>
</feature>
<dbReference type="RefSeq" id="XP_044547157.1">
    <property type="nucleotide sequence ID" value="XM_044696329.1"/>
</dbReference>
<feature type="transmembrane region" description="Helical" evidence="1">
    <location>
        <begin position="108"/>
        <end position="126"/>
    </location>
</feature>
<feature type="transmembrane region" description="Helical" evidence="1">
    <location>
        <begin position="51"/>
        <end position="70"/>
    </location>
</feature>
<evidence type="ECO:0000313" key="2">
    <source>
        <dbReference type="EMBL" id="KAG2381477.1"/>
    </source>
</evidence>
<dbReference type="Proteomes" id="UP000816034">
    <property type="component" value="Unassembled WGS sequence"/>
</dbReference>
<name>A0AA88GN86_NAELO</name>
<gene>
    <name evidence="2" type="ORF">C9374_006466</name>
</gene>
<protein>
    <submittedName>
        <fullName evidence="2">Uncharacterized protein</fullName>
    </submittedName>
</protein>
<sequence length="195" mass="21871">MVSLSALVEGQNPRSIDLILTYTTAFLCSIVVLVAMTWLQPSIPWTWTQLIIAFLLTSDLIGGVISNLTHSTNSYYQKSTQASILFLLAHGIQPLVMVGFFDMSWNCFWFLYVYMLVSCGVVRWCLGANGLTSAYSEYQSQVAACFMVLGMVVSSTCGLQSSSNQIMSWFPAVYFVKLIYAFSVNHYHPQQQYSK</sequence>
<keyword evidence="1" id="KW-0812">Transmembrane</keyword>
<keyword evidence="1" id="KW-1133">Transmembrane helix</keyword>